<protein>
    <submittedName>
        <fullName evidence="1">Uncharacterized protein</fullName>
    </submittedName>
</protein>
<dbReference type="EMBL" id="PQIB02000004">
    <property type="protein sequence ID" value="RLN22335.1"/>
    <property type="molecule type" value="Genomic_DNA"/>
</dbReference>
<proteinExistence type="predicted"/>
<dbReference type="Proteomes" id="UP000275267">
    <property type="component" value="Unassembled WGS sequence"/>
</dbReference>
<evidence type="ECO:0000313" key="2">
    <source>
        <dbReference type="Proteomes" id="UP000275267"/>
    </source>
</evidence>
<reference evidence="2" key="1">
    <citation type="journal article" date="2019" name="Nat. Commun.">
        <title>The genome of broomcorn millet.</title>
        <authorList>
            <person name="Zou C."/>
            <person name="Miki D."/>
            <person name="Li D."/>
            <person name="Tang Q."/>
            <person name="Xiao L."/>
            <person name="Rajput S."/>
            <person name="Deng P."/>
            <person name="Jia W."/>
            <person name="Huang R."/>
            <person name="Zhang M."/>
            <person name="Sun Y."/>
            <person name="Hu J."/>
            <person name="Fu X."/>
            <person name="Schnable P.S."/>
            <person name="Li F."/>
            <person name="Zhang H."/>
            <person name="Feng B."/>
            <person name="Zhu X."/>
            <person name="Liu R."/>
            <person name="Schnable J.C."/>
            <person name="Zhu J.-K."/>
            <person name="Zhang H."/>
        </authorList>
    </citation>
    <scope>NUCLEOTIDE SEQUENCE [LARGE SCALE GENOMIC DNA]</scope>
</reference>
<accession>A0A3L6SJL5</accession>
<dbReference type="GO" id="GO:0000460">
    <property type="term" value="P:maturation of 5.8S rRNA"/>
    <property type="evidence" value="ECO:0007669"/>
    <property type="project" value="TreeGrafter"/>
</dbReference>
<name>A0A3L6SJL5_PANMI</name>
<comment type="caution">
    <text evidence="1">The sequence shown here is derived from an EMBL/GenBank/DDBJ whole genome shotgun (WGS) entry which is preliminary data.</text>
</comment>
<organism evidence="1 2">
    <name type="scientific">Panicum miliaceum</name>
    <name type="common">Proso millet</name>
    <name type="synonym">Broomcorn millet</name>
    <dbReference type="NCBI Taxonomy" id="4540"/>
    <lineage>
        <taxon>Eukaryota</taxon>
        <taxon>Viridiplantae</taxon>
        <taxon>Streptophyta</taxon>
        <taxon>Embryophyta</taxon>
        <taxon>Tracheophyta</taxon>
        <taxon>Spermatophyta</taxon>
        <taxon>Magnoliopsida</taxon>
        <taxon>Liliopsida</taxon>
        <taxon>Poales</taxon>
        <taxon>Poaceae</taxon>
        <taxon>PACMAD clade</taxon>
        <taxon>Panicoideae</taxon>
        <taxon>Panicodae</taxon>
        <taxon>Paniceae</taxon>
        <taxon>Panicinae</taxon>
        <taxon>Panicum</taxon>
        <taxon>Panicum sect. Panicum</taxon>
    </lineage>
</organism>
<keyword evidence="2" id="KW-1185">Reference proteome</keyword>
<dbReference type="OrthoDB" id="784357at2759"/>
<dbReference type="GO" id="GO:0090730">
    <property type="term" value="C:Las1 complex"/>
    <property type="evidence" value="ECO:0007669"/>
    <property type="project" value="InterPro"/>
</dbReference>
<sequence length="178" mass="19634">MAVAEAAPAPEASSFYAGAGGLSTGWKLVPWSSWEEWSFVRDGLFSPFPAAALRRHATRSLPFVFLATDAIHCFGKLHRRGTAPDPNSITVPANRRLHKCGGRKRGVVCSTTVGSKRRRKHIDHIFLRGSVLIPVDVTATFVEIQLRDPFFRSRLAGDDAMESQEMLAMLYSMAIMTS</sequence>
<dbReference type="GO" id="GO:0004519">
    <property type="term" value="F:endonuclease activity"/>
    <property type="evidence" value="ECO:0007669"/>
    <property type="project" value="InterPro"/>
</dbReference>
<dbReference type="PANTHER" id="PTHR15002:SF0">
    <property type="entry name" value="RIBOSOMAL BIOGENESIS PROTEIN LAS1L"/>
    <property type="match status" value="1"/>
</dbReference>
<dbReference type="PANTHER" id="PTHR15002">
    <property type="entry name" value="RIBOSOMAL BIOGENESIS PROTEIN LAS1L"/>
    <property type="match status" value="1"/>
</dbReference>
<dbReference type="GO" id="GO:0030687">
    <property type="term" value="C:preribosome, large subunit precursor"/>
    <property type="evidence" value="ECO:0007669"/>
    <property type="project" value="TreeGrafter"/>
</dbReference>
<dbReference type="STRING" id="4540.A0A3L6SJL5"/>
<dbReference type="GO" id="GO:0000470">
    <property type="term" value="P:maturation of LSU-rRNA"/>
    <property type="evidence" value="ECO:0007669"/>
    <property type="project" value="TreeGrafter"/>
</dbReference>
<gene>
    <name evidence="1" type="ORF">C2845_PM07G10530</name>
</gene>
<dbReference type="InterPro" id="IPR007174">
    <property type="entry name" value="Las1"/>
</dbReference>
<dbReference type="AlphaFoldDB" id="A0A3L6SJL5"/>
<evidence type="ECO:0000313" key="1">
    <source>
        <dbReference type="EMBL" id="RLN22335.1"/>
    </source>
</evidence>